<dbReference type="HOGENOM" id="CLU_1436575_0_0_1"/>
<dbReference type="Gramene" id="OPUNC02G33320.1">
    <property type="protein sequence ID" value="OPUNC02G33320.1"/>
    <property type="gene ID" value="OPUNC02G33320"/>
</dbReference>
<sequence length="189" mass="20426">MAATRRGEVDDPHEAHWRNLEGRGWKSPRRRRRPDGLLLLLIIRSRCARTDRPFALAAAAALASPLPDATPPDDDDEGDDDGGEEESRARGLGRWRMQRKEPGWLVGEQRQASLGLELDASLLAAMSPESLSRPAGRCVDRRGARRRWLPGVSGPVVLYARNGGFGSLPSRGFFPSYGSGGGEGGSASA</sequence>
<dbReference type="Proteomes" id="UP000026962">
    <property type="component" value="Chromosome 2"/>
</dbReference>
<dbReference type="EnsemblPlants" id="OPUNC02G33320.1">
    <property type="protein sequence ID" value="OPUNC02G33320.1"/>
    <property type="gene ID" value="OPUNC02G33320"/>
</dbReference>
<feature type="compositionally biased region" description="Acidic residues" evidence="1">
    <location>
        <begin position="71"/>
        <end position="84"/>
    </location>
</feature>
<feature type="region of interest" description="Disordered" evidence="1">
    <location>
        <begin position="65"/>
        <end position="95"/>
    </location>
</feature>
<keyword evidence="3" id="KW-1185">Reference proteome</keyword>
<evidence type="ECO:0000313" key="3">
    <source>
        <dbReference type="Proteomes" id="UP000026962"/>
    </source>
</evidence>
<feature type="compositionally biased region" description="Basic and acidic residues" evidence="1">
    <location>
        <begin position="1"/>
        <end position="24"/>
    </location>
</feature>
<organism evidence="2">
    <name type="scientific">Oryza punctata</name>
    <name type="common">Red rice</name>
    <dbReference type="NCBI Taxonomy" id="4537"/>
    <lineage>
        <taxon>Eukaryota</taxon>
        <taxon>Viridiplantae</taxon>
        <taxon>Streptophyta</taxon>
        <taxon>Embryophyta</taxon>
        <taxon>Tracheophyta</taxon>
        <taxon>Spermatophyta</taxon>
        <taxon>Magnoliopsida</taxon>
        <taxon>Liliopsida</taxon>
        <taxon>Poales</taxon>
        <taxon>Poaceae</taxon>
        <taxon>BOP clade</taxon>
        <taxon>Oryzoideae</taxon>
        <taxon>Oryzeae</taxon>
        <taxon>Oryzinae</taxon>
        <taxon>Oryza</taxon>
    </lineage>
</organism>
<accession>A0A0E0K6E1</accession>
<feature type="compositionally biased region" description="Gly residues" evidence="1">
    <location>
        <begin position="178"/>
        <end position="189"/>
    </location>
</feature>
<protein>
    <submittedName>
        <fullName evidence="2">Uncharacterized protein</fullName>
    </submittedName>
</protein>
<evidence type="ECO:0000313" key="2">
    <source>
        <dbReference type="EnsemblPlants" id="OPUNC02G33320.1"/>
    </source>
</evidence>
<dbReference type="AlphaFoldDB" id="A0A0E0K6E1"/>
<feature type="region of interest" description="Disordered" evidence="1">
    <location>
        <begin position="1"/>
        <end position="31"/>
    </location>
</feature>
<evidence type="ECO:0000256" key="1">
    <source>
        <dbReference type="SAM" id="MobiDB-lite"/>
    </source>
</evidence>
<proteinExistence type="predicted"/>
<feature type="region of interest" description="Disordered" evidence="1">
    <location>
        <begin position="170"/>
        <end position="189"/>
    </location>
</feature>
<name>A0A0E0K6E1_ORYPU</name>
<reference evidence="2" key="1">
    <citation type="submission" date="2015-04" db="UniProtKB">
        <authorList>
            <consortium name="EnsemblPlants"/>
        </authorList>
    </citation>
    <scope>IDENTIFICATION</scope>
</reference>
<reference evidence="2" key="2">
    <citation type="submission" date="2018-05" db="EMBL/GenBank/DDBJ databases">
        <title>OpunRS2 (Oryza punctata Reference Sequence Version 2).</title>
        <authorList>
            <person name="Zhang J."/>
            <person name="Kudrna D."/>
            <person name="Lee S."/>
            <person name="Talag J."/>
            <person name="Welchert J."/>
            <person name="Wing R.A."/>
        </authorList>
    </citation>
    <scope>NUCLEOTIDE SEQUENCE [LARGE SCALE GENOMIC DNA]</scope>
</reference>